<feature type="compositionally biased region" description="Gly residues" evidence="1">
    <location>
        <begin position="98"/>
        <end position="112"/>
    </location>
</feature>
<reference evidence="3" key="1">
    <citation type="submission" date="2022-11" db="UniProtKB">
        <authorList>
            <consortium name="WormBaseParasite"/>
        </authorList>
    </citation>
    <scope>IDENTIFICATION</scope>
</reference>
<dbReference type="AlphaFoldDB" id="A0A914W4H4"/>
<evidence type="ECO:0000256" key="1">
    <source>
        <dbReference type="SAM" id="MobiDB-lite"/>
    </source>
</evidence>
<dbReference type="Proteomes" id="UP000887566">
    <property type="component" value="Unplaced"/>
</dbReference>
<feature type="region of interest" description="Disordered" evidence="1">
    <location>
        <begin position="371"/>
        <end position="430"/>
    </location>
</feature>
<accession>A0A914W4H4</accession>
<sequence>TLQPGQTRVNRDGRAVFESDEEFVNFVEHIFRSVVNNMTEVTAGAAARAADDGTQRLYAFQPVMQAIGQTMPLITGTISVEAFTQPPAQEHGHPEGAPAGGNGNEGTEGGTGQPPNMMAIFGRIAQELATGMNQPLGEFLRSMGENIDEGGRGYGHLVTGVVSETLGLNDVIALFNGDRSPLDRARTQIRRYMIENTLNDNARPTENDLRSAAERLAADPLDVLHLLQPVDVGARLRPLDSTGRPIDLIASIVRADQAAVERSLRLVFGVDPCVDANGAEISFGQALMGSVEMYGRQMVCLLNMGFDGQPYGYEAVLRRYIANQQEDRSEMIISWMNESGIPQLRGMVDRFPRLTEADVRPLLVFVDETPTAPSPASMASSENSQASRIDDRTNTMQPPAASSIINSDAAPRSNASSSSQSRPMDDSDQSWKRVLPADWVAVIEEDVERQRSVDQTQRPMSDAYITGMPAKRRKLVMRDRPVLSNGAALESALRETLASAVVESGATPVTGATVDDVVGSAPLGEALIDAFRAQFHDDVRRRLRADPDYDPEKLPATNAYFNP</sequence>
<dbReference type="WBParaSite" id="PSAMB.scaffold3026size19969.g20061.t1">
    <property type="protein sequence ID" value="PSAMB.scaffold3026size19969.g20061.t1"/>
    <property type="gene ID" value="PSAMB.scaffold3026size19969.g20061"/>
</dbReference>
<protein>
    <submittedName>
        <fullName evidence="3">Uncharacterized protein</fullName>
    </submittedName>
</protein>
<evidence type="ECO:0000313" key="3">
    <source>
        <dbReference type="WBParaSite" id="PSAMB.scaffold3026size19969.g20061.t1"/>
    </source>
</evidence>
<feature type="compositionally biased region" description="Low complexity" evidence="1">
    <location>
        <begin position="406"/>
        <end position="422"/>
    </location>
</feature>
<name>A0A914W4H4_9BILA</name>
<proteinExistence type="predicted"/>
<feature type="region of interest" description="Disordered" evidence="1">
    <location>
        <begin position="86"/>
        <end position="115"/>
    </location>
</feature>
<feature type="compositionally biased region" description="Low complexity" evidence="1">
    <location>
        <begin position="371"/>
        <end position="381"/>
    </location>
</feature>
<keyword evidence="2" id="KW-1185">Reference proteome</keyword>
<organism evidence="2 3">
    <name type="scientific">Plectus sambesii</name>
    <dbReference type="NCBI Taxonomy" id="2011161"/>
    <lineage>
        <taxon>Eukaryota</taxon>
        <taxon>Metazoa</taxon>
        <taxon>Ecdysozoa</taxon>
        <taxon>Nematoda</taxon>
        <taxon>Chromadorea</taxon>
        <taxon>Plectida</taxon>
        <taxon>Plectina</taxon>
        <taxon>Plectoidea</taxon>
        <taxon>Plectidae</taxon>
        <taxon>Plectus</taxon>
    </lineage>
</organism>
<evidence type="ECO:0000313" key="2">
    <source>
        <dbReference type="Proteomes" id="UP000887566"/>
    </source>
</evidence>